<dbReference type="EMBL" id="QUAL01000295">
    <property type="protein sequence ID" value="RIQ15866.1"/>
    <property type="molecule type" value="Genomic_DNA"/>
</dbReference>
<evidence type="ECO:0000313" key="2">
    <source>
        <dbReference type="EMBL" id="RIQ15866.1"/>
    </source>
</evidence>
<proteinExistence type="predicted"/>
<evidence type="ECO:0000256" key="1">
    <source>
        <dbReference type="SAM" id="MobiDB-lite"/>
    </source>
</evidence>
<name>A0A418KK07_9ACTN</name>
<organism evidence="2 3">
    <name type="scientific">Jiangella rhizosphaerae</name>
    <dbReference type="NCBI Taxonomy" id="2293569"/>
    <lineage>
        <taxon>Bacteria</taxon>
        <taxon>Bacillati</taxon>
        <taxon>Actinomycetota</taxon>
        <taxon>Actinomycetes</taxon>
        <taxon>Jiangellales</taxon>
        <taxon>Jiangellaceae</taxon>
        <taxon>Jiangella</taxon>
    </lineage>
</organism>
<accession>A0A418KK07</accession>
<keyword evidence="3" id="KW-1185">Reference proteome</keyword>
<sequence length="124" mass="12927">MRPILHPALSRTWRDESTLQVGATPEVALVMGGLSRPERAVVEAMTGEADLAGLRELAAELGLGRSAADHLTELLLAAGAVVDGDRLGPGDPWRQPDRSSAGLLARAPDGGDDVLAGRGRSRVD</sequence>
<feature type="non-terminal residue" evidence="2">
    <location>
        <position position="124"/>
    </location>
</feature>
<dbReference type="Proteomes" id="UP000284057">
    <property type="component" value="Unassembled WGS sequence"/>
</dbReference>
<dbReference type="AlphaFoldDB" id="A0A418KK07"/>
<feature type="region of interest" description="Disordered" evidence="1">
    <location>
        <begin position="83"/>
        <end position="124"/>
    </location>
</feature>
<protein>
    <submittedName>
        <fullName evidence="2">Uncharacterized protein</fullName>
    </submittedName>
</protein>
<comment type="caution">
    <text evidence="2">The sequence shown here is derived from an EMBL/GenBank/DDBJ whole genome shotgun (WGS) entry which is preliminary data.</text>
</comment>
<evidence type="ECO:0000313" key="3">
    <source>
        <dbReference type="Proteomes" id="UP000284057"/>
    </source>
</evidence>
<reference evidence="2 3" key="1">
    <citation type="submission" date="2018-09" db="EMBL/GenBank/DDBJ databases">
        <title>Isolation, diversity and antifungal activity of actinobacteria from wheat.</title>
        <authorList>
            <person name="Han C."/>
        </authorList>
    </citation>
    <scope>NUCLEOTIDE SEQUENCE [LARGE SCALE GENOMIC DNA]</scope>
    <source>
        <strain evidence="2 3">NEAU-YY265</strain>
    </source>
</reference>
<gene>
    <name evidence="2" type="ORF">DY240_23455</name>
</gene>